<sequence>MTVRVSGTATANINVTARNENTNQSKTDTTVSDGKVLFNLGSTKDFSKGWNVGDVVSVSAIYTGFEQKFSFTIPSSGTTITIKDASGSSVGSFVGGMGMTEGVLALVASPDIPSLRYYTAQEFLDYFNLKTKDVDAENGIEILQLTRIGQQVEQEIDSLANTKFDNNDGSFYSPSSVDGGESPEYHDVRYSAQALYFTKFIPINSVSTFQKNNNGEGQEPDWETLT</sequence>
<gene>
    <name evidence="1" type="ORF">LCGC14_2739010</name>
</gene>
<dbReference type="AlphaFoldDB" id="A0A0F9BE27"/>
<feature type="non-terminal residue" evidence="1">
    <location>
        <position position="226"/>
    </location>
</feature>
<protein>
    <submittedName>
        <fullName evidence="1">Uncharacterized protein</fullName>
    </submittedName>
</protein>
<name>A0A0F9BE27_9ZZZZ</name>
<proteinExistence type="predicted"/>
<reference evidence="1" key="1">
    <citation type="journal article" date="2015" name="Nature">
        <title>Complex archaea that bridge the gap between prokaryotes and eukaryotes.</title>
        <authorList>
            <person name="Spang A."/>
            <person name="Saw J.H."/>
            <person name="Jorgensen S.L."/>
            <person name="Zaremba-Niedzwiedzka K."/>
            <person name="Martijn J."/>
            <person name="Lind A.E."/>
            <person name="van Eijk R."/>
            <person name="Schleper C."/>
            <person name="Guy L."/>
            <person name="Ettema T.J."/>
        </authorList>
    </citation>
    <scope>NUCLEOTIDE SEQUENCE</scope>
</reference>
<dbReference type="EMBL" id="LAZR01049777">
    <property type="protein sequence ID" value="KKK88849.1"/>
    <property type="molecule type" value="Genomic_DNA"/>
</dbReference>
<comment type="caution">
    <text evidence="1">The sequence shown here is derived from an EMBL/GenBank/DDBJ whole genome shotgun (WGS) entry which is preliminary data.</text>
</comment>
<organism evidence="1">
    <name type="scientific">marine sediment metagenome</name>
    <dbReference type="NCBI Taxonomy" id="412755"/>
    <lineage>
        <taxon>unclassified sequences</taxon>
        <taxon>metagenomes</taxon>
        <taxon>ecological metagenomes</taxon>
    </lineage>
</organism>
<accession>A0A0F9BE27</accession>
<evidence type="ECO:0000313" key="1">
    <source>
        <dbReference type="EMBL" id="KKK88849.1"/>
    </source>
</evidence>